<keyword evidence="4" id="KW-1185">Reference proteome</keyword>
<protein>
    <submittedName>
        <fullName evidence="3">Uncharacterized protein</fullName>
    </submittedName>
</protein>
<feature type="transmembrane region" description="Helical" evidence="2">
    <location>
        <begin position="160"/>
        <end position="177"/>
    </location>
</feature>
<organism evidence="3">
    <name type="scientific">Absidia glauca</name>
    <name type="common">Pin mould</name>
    <dbReference type="NCBI Taxonomy" id="4829"/>
    <lineage>
        <taxon>Eukaryota</taxon>
        <taxon>Fungi</taxon>
        <taxon>Fungi incertae sedis</taxon>
        <taxon>Mucoromycota</taxon>
        <taxon>Mucoromycotina</taxon>
        <taxon>Mucoromycetes</taxon>
        <taxon>Mucorales</taxon>
        <taxon>Cunninghamellaceae</taxon>
        <taxon>Absidia</taxon>
    </lineage>
</organism>
<dbReference type="Proteomes" id="UP000078561">
    <property type="component" value="Unassembled WGS sequence"/>
</dbReference>
<feature type="transmembrane region" description="Helical" evidence="2">
    <location>
        <begin position="233"/>
        <end position="260"/>
    </location>
</feature>
<keyword evidence="2" id="KW-1133">Transmembrane helix</keyword>
<feature type="region of interest" description="Disordered" evidence="1">
    <location>
        <begin position="311"/>
        <end position="334"/>
    </location>
</feature>
<name>A0A163JHN1_ABSGL</name>
<evidence type="ECO:0000256" key="2">
    <source>
        <dbReference type="SAM" id="Phobius"/>
    </source>
</evidence>
<feature type="region of interest" description="Disordered" evidence="1">
    <location>
        <begin position="1"/>
        <end position="59"/>
    </location>
</feature>
<dbReference type="OrthoDB" id="10043543at2759"/>
<feature type="transmembrane region" description="Helical" evidence="2">
    <location>
        <begin position="272"/>
        <end position="292"/>
    </location>
</feature>
<evidence type="ECO:0000313" key="3">
    <source>
        <dbReference type="EMBL" id="SAL99422.1"/>
    </source>
</evidence>
<gene>
    <name evidence="3" type="primary">ABSGL_05036.1 scaffold 6272</name>
</gene>
<feature type="transmembrane region" description="Helical" evidence="2">
    <location>
        <begin position="101"/>
        <end position="123"/>
    </location>
</feature>
<feature type="transmembrane region" description="Helical" evidence="2">
    <location>
        <begin position="130"/>
        <end position="148"/>
    </location>
</feature>
<reference evidence="3" key="1">
    <citation type="submission" date="2016-04" db="EMBL/GenBank/DDBJ databases">
        <authorList>
            <person name="Evans L.H."/>
            <person name="Alamgir A."/>
            <person name="Owens N."/>
            <person name="Weber N.D."/>
            <person name="Virtaneva K."/>
            <person name="Barbian K."/>
            <person name="Babar A."/>
            <person name="Rosenke K."/>
        </authorList>
    </citation>
    <scope>NUCLEOTIDE SEQUENCE [LARGE SCALE GENOMIC DNA]</scope>
    <source>
        <strain evidence="3">CBS 101.48</strain>
    </source>
</reference>
<dbReference type="NCBIfam" id="NF041646">
    <property type="entry name" value="VC0807_fam"/>
    <property type="match status" value="1"/>
</dbReference>
<feature type="transmembrane region" description="Helical" evidence="2">
    <location>
        <begin position="71"/>
        <end position="95"/>
    </location>
</feature>
<accession>A0A163JHN1</accession>
<feature type="compositionally biased region" description="Polar residues" evidence="1">
    <location>
        <begin position="13"/>
        <end position="46"/>
    </location>
</feature>
<proteinExistence type="predicted"/>
<evidence type="ECO:0000313" key="4">
    <source>
        <dbReference type="Proteomes" id="UP000078561"/>
    </source>
</evidence>
<dbReference type="EMBL" id="LT552697">
    <property type="protein sequence ID" value="SAL99422.1"/>
    <property type="molecule type" value="Genomic_DNA"/>
</dbReference>
<dbReference type="OMA" id="YEESAFQ"/>
<dbReference type="AlphaFoldDB" id="A0A163JHN1"/>
<keyword evidence="2" id="KW-0812">Transmembrane</keyword>
<keyword evidence="2" id="KW-0472">Membrane</keyword>
<evidence type="ECO:0000256" key="1">
    <source>
        <dbReference type="SAM" id="MobiDB-lite"/>
    </source>
</evidence>
<sequence>MTFFKTSSASSSTPIMTVNDSPHSTYQATTDQRPPSQFDSPHQDPTTPEFEIDKATQEKERREGRQKLIKFLWNQIKSLSVMILIDVGIPLALYYATREKLGYVVALVIGGIPPLLHVLYKFWRQRKIDIIGCIFVVSFIGSAVLSLITGDARIALFRDATVDILISLIFLVTLLPIHTKWLDIRPLCYLITAQMTSEAAPMEWVTLEDNKAVHHSQKLVEWMWDQVLFFKRFCYILTFLWGFIMMADFVIKAVLILGTTMTIDQLVVVNNVLQIVITVTMTTGSMIASGFMHKRISGRVKEWNETHVTPEQFAAKQQDNEETSTKGLIPEQSA</sequence>
<dbReference type="InParanoid" id="A0A163JHN1"/>